<accession>A0A8K0NYV7</accession>
<reference evidence="1" key="1">
    <citation type="submission" date="2013-04" db="EMBL/GenBank/DDBJ databases">
        <authorList>
            <person name="Qu J."/>
            <person name="Murali S.C."/>
            <person name="Bandaranaike D."/>
            <person name="Bellair M."/>
            <person name="Blankenburg K."/>
            <person name="Chao H."/>
            <person name="Dinh H."/>
            <person name="Doddapaneni H."/>
            <person name="Downs B."/>
            <person name="Dugan-Rocha S."/>
            <person name="Elkadiri S."/>
            <person name="Gnanaolivu R.D."/>
            <person name="Hernandez B."/>
            <person name="Javaid M."/>
            <person name="Jayaseelan J.C."/>
            <person name="Lee S."/>
            <person name="Li M."/>
            <person name="Ming W."/>
            <person name="Munidasa M."/>
            <person name="Muniz J."/>
            <person name="Nguyen L."/>
            <person name="Ongeri F."/>
            <person name="Osuji N."/>
            <person name="Pu L.-L."/>
            <person name="Puazo M."/>
            <person name="Qu C."/>
            <person name="Quiroz J."/>
            <person name="Raj R."/>
            <person name="Weissenberger G."/>
            <person name="Xin Y."/>
            <person name="Zou X."/>
            <person name="Han Y."/>
            <person name="Richards S."/>
            <person name="Worley K."/>
            <person name="Muzny D."/>
            <person name="Gibbs R."/>
        </authorList>
    </citation>
    <scope>NUCLEOTIDE SEQUENCE</scope>
    <source>
        <strain evidence="1">Sampled in the wild</strain>
    </source>
</reference>
<evidence type="ECO:0000313" key="2">
    <source>
        <dbReference type="Proteomes" id="UP000792457"/>
    </source>
</evidence>
<dbReference type="OrthoDB" id="9973206at2759"/>
<name>A0A8K0NYV7_LADFU</name>
<reference evidence="1" key="2">
    <citation type="submission" date="2017-10" db="EMBL/GenBank/DDBJ databases">
        <title>Ladona fulva Genome sequencing and assembly.</title>
        <authorList>
            <person name="Murali S."/>
            <person name="Richards S."/>
            <person name="Bandaranaike D."/>
            <person name="Bellair M."/>
            <person name="Blankenburg K."/>
            <person name="Chao H."/>
            <person name="Dinh H."/>
            <person name="Doddapaneni H."/>
            <person name="Dugan-Rocha S."/>
            <person name="Elkadiri S."/>
            <person name="Gnanaolivu R."/>
            <person name="Hernandez B."/>
            <person name="Skinner E."/>
            <person name="Javaid M."/>
            <person name="Lee S."/>
            <person name="Li M."/>
            <person name="Ming W."/>
            <person name="Munidasa M."/>
            <person name="Muniz J."/>
            <person name="Nguyen L."/>
            <person name="Hughes D."/>
            <person name="Osuji N."/>
            <person name="Pu L.-L."/>
            <person name="Puazo M."/>
            <person name="Qu C."/>
            <person name="Quiroz J."/>
            <person name="Raj R."/>
            <person name="Weissenberger G."/>
            <person name="Xin Y."/>
            <person name="Zou X."/>
            <person name="Han Y."/>
            <person name="Worley K."/>
            <person name="Muzny D."/>
            <person name="Gibbs R."/>
        </authorList>
    </citation>
    <scope>NUCLEOTIDE SEQUENCE</scope>
    <source>
        <strain evidence="1">Sampled in the wild</strain>
    </source>
</reference>
<proteinExistence type="predicted"/>
<dbReference type="Proteomes" id="UP000792457">
    <property type="component" value="Unassembled WGS sequence"/>
</dbReference>
<evidence type="ECO:0000313" key="1">
    <source>
        <dbReference type="EMBL" id="KAG8226563.1"/>
    </source>
</evidence>
<keyword evidence="2" id="KW-1185">Reference proteome</keyword>
<comment type="caution">
    <text evidence="1">The sequence shown here is derived from an EMBL/GenBank/DDBJ whole genome shotgun (WGS) entry which is preliminary data.</text>
</comment>
<protein>
    <submittedName>
        <fullName evidence="1">Uncharacterized protein</fullName>
    </submittedName>
</protein>
<organism evidence="1 2">
    <name type="scientific">Ladona fulva</name>
    <name type="common">Scarce chaser dragonfly</name>
    <name type="synonym">Libellula fulva</name>
    <dbReference type="NCBI Taxonomy" id="123851"/>
    <lineage>
        <taxon>Eukaryota</taxon>
        <taxon>Metazoa</taxon>
        <taxon>Ecdysozoa</taxon>
        <taxon>Arthropoda</taxon>
        <taxon>Hexapoda</taxon>
        <taxon>Insecta</taxon>
        <taxon>Pterygota</taxon>
        <taxon>Palaeoptera</taxon>
        <taxon>Odonata</taxon>
        <taxon>Epiprocta</taxon>
        <taxon>Anisoptera</taxon>
        <taxon>Libelluloidea</taxon>
        <taxon>Libellulidae</taxon>
        <taxon>Ladona</taxon>
    </lineage>
</organism>
<dbReference type="AlphaFoldDB" id="A0A8K0NYV7"/>
<dbReference type="EMBL" id="KZ308288">
    <property type="protein sequence ID" value="KAG8226563.1"/>
    <property type="molecule type" value="Genomic_DNA"/>
</dbReference>
<gene>
    <name evidence="1" type="ORF">J437_LFUL004735</name>
</gene>
<sequence length="246" mass="27842">MTVFKDNTTTRFTTLLPKSISLDGSWECGLVEIHFPMTLENVYGNNREIKIHSHCETKPNFIETGELCERIPSGHYESIGEIVLAINKALSSVDLEEKIVLTWETNRRVTIHSGPKVSLHVSSLLALQLGFEPGIDSVHQRKSIRKPDLLLGYPSQIYVYCDIVEQELIGDVVSPLLRIVSSNANLDNFGQDVVHVFSRPFYLPVMKREFETIEVDLRTHSGEPLPFLYGTSVIILHFRRSNGAHK</sequence>